<dbReference type="AlphaFoldDB" id="A0A7W8D6C4"/>
<organism evidence="3 4">
    <name type="scientific">Chiayiivirga flava</name>
    <dbReference type="NCBI Taxonomy" id="659595"/>
    <lineage>
        <taxon>Bacteria</taxon>
        <taxon>Pseudomonadati</taxon>
        <taxon>Pseudomonadota</taxon>
        <taxon>Gammaproteobacteria</taxon>
        <taxon>Lysobacterales</taxon>
        <taxon>Lysobacteraceae</taxon>
        <taxon>Chiayiivirga</taxon>
    </lineage>
</organism>
<evidence type="ECO:0000313" key="3">
    <source>
        <dbReference type="EMBL" id="MBB5207541.1"/>
    </source>
</evidence>
<dbReference type="InterPro" id="IPR002656">
    <property type="entry name" value="Acyl_transf_3_dom"/>
</dbReference>
<keyword evidence="4" id="KW-1185">Reference proteome</keyword>
<sequence length="378" mass="41891">MTAGPSALQPRNAGIDLLRGLSIVLVVLHHLGLRFPLKDGVLADWLPRGVLNALIYNGYEAVFVFFVISGFLITTHVLRRDGGLARLDARGFYVRRATRILPTLTLIVALLAALHLLGVPHHVIDTERQSLGRAVLAVFGLHLNWYEGQTGYLPGGWDVLWSLSIEEAFYVAFPLLCLAVRRERWLMLLLAVFALSLPLTRAALADNAIWQEKAYLPGMAAIAAGVFGALLAARWRAPPRAVVWLLATLSTAMLASTLLFGVLWWRWIGNGYVLVLTLSTMALLVALQFDERRNGAVPVPRGLRWLASMGRLSYEMYLTHMFVVFVTVGIVGAVQGDMRWAVLWYLPAVLASWALGAALAHGFSMPVERALRRRWLAR</sequence>
<keyword evidence="1" id="KW-0472">Membrane</keyword>
<dbReference type="GO" id="GO:0009103">
    <property type="term" value="P:lipopolysaccharide biosynthetic process"/>
    <property type="evidence" value="ECO:0007669"/>
    <property type="project" value="TreeGrafter"/>
</dbReference>
<dbReference type="PANTHER" id="PTHR23028">
    <property type="entry name" value="ACETYLTRANSFERASE"/>
    <property type="match status" value="1"/>
</dbReference>
<evidence type="ECO:0000256" key="1">
    <source>
        <dbReference type="SAM" id="Phobius"/>
    </source>
</evidence>
<name>A0A7W8D6C4_9GAMM</name>
<reference evidence="3 4" key="1">
    <citation type="submission" date="2020-08" db="EMBL/GenBank/DDBJ databases">
        <title>Genomic Encyclopedia of Type Strains, Phase IV (KMG-IV): sequencing the most valuable type-strain genomes for metagenomic binning, comparative biology and taxonomic classification.</title>
        <authorList>
            <person name="Goeker M."/>
        </authorList>
    </citation>
    <scope>NUCLEOTIDE SEQUENCE [LARGE SCALE GENOMIC DNA]</scope>
    <source>
        <strain evidence="3 4">DSM 24163</strain>
    </source>
</reference>
<feature type="transmembrane region" description="Helical" evidence="1">
    <location>
        <begin position="185"/>
        <end position="204"/>
    </location>
</feature>
<feature type="transmembrane region" description="Helical" evidence="1">
    <location>
        <begin position="242"/>
        <end position="265"/>
    </location>
</feature>
<dbReference type="GO" id="GO:0016747">
    <property type="term" value="F:acyltransferase activity, transferring groups other than amino-acyl groups"/>
    <property type="evidence" value="ECO:0007669"/>
    <property type="project" value="InterPro"/>
</dbReference>
<feature type="transmembrane region" description="Helical" evidence="1">
    <location>
        <begin position="12"/>
        <end position="33"/>
    </location>
</feature>
<feature type="transmembrane region" description="Helical" evidence="1">
    <location>
        <begin position="99"/>
        <end position="118"/>
    </location>
</feature>
<feature type="domain" description="Acyltransferase 3" evidence="2">
    <location>
        <begin position="12"/>
        <end position="353"/>
    </location>
</feature>
<feature type="transmembrane region" description="Helical" evidence="1">
    <location>
        <begin position="53"/>
        <end position="78"/>
    </location>
</feature>
<dbReference type="EMBL" id="JACHHP010000002">
    <property type="protein sequence ID" value="MBB5207541.1"/>
    <property type="molecule type" value="Genomic_DNA"/>
</dbReference>
<dbReference type="GO" id="GO:0016020">
    <property type="term" value="C:membrane"/>
    <property type="evidence" value="ECO:0007669"/>
    <property type="project" value="TreeGrafter"/>
</dbReference>
<protein>
    <submittedName>
        <fullName evidence="3">Peptidoglycan/LPS O-acetylase OafA/YrhL</fullName>
    </submittedName>
</protein>
<keyword evidence="1" id="KW-1133">Transmembrane helix</keyword>
<dbReference type="PANTHER" id="PTHR23028:SF53">
    <property type="entry name" value="ACYL_TRANSF_3 DOMAIN-CONTAINING PROTEIN"/>
    <property type="match status" value="1"/>
</dbReference>
<feature type="transmembrane region" description="Helical" evidence="1">
    <location>
        <begin position="271"/>
        <end position="289"/>
    </location>
</feature>
<dbReference type="InterPro" id="IPR050879">
    <property type="entry name" value="Acyltransferase_3"/>
</dbReference>
<feature type="transmembrane region" description="Helical" evidence="1">
    <location>
        <begin position="317"/>
        <end position="336"/>
    </location>
</feature>
<feature type="transmembrane region" description="Helical" evidence="1">
    <location>
        <begin position="216"/>
        <end position="235"/>
    </location>
</feature>
<dbReference type="Pfam" id="PF01757">
    <property type="entry name" value="Acyl_transf_3"/>
    <property type="match status" value="1"/>
</dbReference>
<accession>A0A7W8D6C4</accession>
<proteinExistence type="predicted"/>
<keyword evidence="1" id="KW-0812">Transmembrane</keyword>
<dbReference type="RefSeq" id="WP_183960086.1">
    <property type="nucleotide sequence ID" value="NZ_JACHHP010000002.1"/>
</dbReference>
<comment type="caution">
    <text evidence="3">The sequence shown here is derived from an EMBL/GenBank/DDBJ whole genome shotgun (WGS) entry which is preliminary data.</text>
</comment>
<evidence type="ECO:0000259" key="2">
    <source>
        <dbReference type="Pfam" id="PF01757"/>
    </source>
</evidence>
<feature type="transmembrane region" description="Helical" evidence="1">
    <location>
        <begin position="342"/>
        <end position="364"/>
    </location>
</feature>
<feature type="transmembrane region" description="Helical" evidence="1">
    <location>
        <begin position="159"/>
        <end position="178"/>
    </location>
</feature>
<gene>
    <name evidence="3" type="ORF">HNQ52_001070</name>
</gene>
<evidence type="ECO:0000313" key="4">
    <source>
        <dbReference type="Proteomes" id="UP000521199"/>
    </source>
</evidence>
<dbReference type="Proteomes" id="UP000521199">
    <property type="component" value="Unassembled WGS sequence"/>
</dbReference>